<protein>
    <recommendedName>
        <fullName evidence="9">4,4'-diaponeurosporenoate glycosyltransferase</fullName>
    </recommendedName>
</protein>
<evidence type="ECO:0000256" key="5">
    <source>
        <dbReference type="ARBA" id="ARBA00023136"/>
    </source>
</evidence>
<name>A0ABP8BTF0_9ACTN</name>
<evidence type="ECO:0000256" key="9">
    <source>
        <dbReference type="ARBA" id="ARBA00040345"/>
    </source>
</evidence>
<accession>A0ABP8BTF0</accession>
<proteinExistence type="inferred from homology"/>
<keyword evidence="3" id="KW-0328">Glycosyltransferase</keyword>
<evidence type="ECO:0000256" key="6">
    <source>
        <dbReference type="ARBA" id="ARBA00037281"/>
    </source>
</evidence>
<keyword evidence="4" id="KW-0808">Transferase</keyword>
<comment type="caution">
    <text evidence="11">The sequence shown here is derived from an EMBL/GenBank/DDBJ whole genome shotgun (WGS) entry which is preliminary data.</text>
</comment>
<dbReference type="Proteomes" id="UP001501710">
    <property type="component" value="Unassembled WGS sequence"/>
</dbReference>
<comment type="similarity">
    <text evidence="8">Belongs to the glycosyltransferase 2 family. CrtQ subfamily.</text>
</comment>
<comment type="pathway">
    <text evidence="7">Carotenoid biosynthesis; staphyloxanthin biosynthesis; staphyloxanthin from farnesyl diphosphate: step 4/5.</text>
</comment>
<evidence type="ECO:0000256" key="4">
    <source>
        <dbReference type="ARBA" id="ARBA00022679"/>
    </source>
</evidence>
<evidence type="ECO:0000313" key="12">
    <source>
        <dbReference type="Proteomes" id="UP001501710"/>
    </source>
</evidence>
<feature type="domain" description="Glycosyltransferase 2-like" evidence="10">
    <location>
        <begin position="3"/>
        <end position="107"/>
    </location>
</feature>
<dbReference type="Pfam" id="PF00535">
    <property type="entry name" value="Glycos_transf_2"/>
    <property type="match status" value="1"/>
</dbReference>
<reference evidence="12" key="1">
    <citation type="journal article" date="2019" name="Int. J. Syst. Evol. Microbiol.">
        <title>The Global Catalogue of Microorganisms (GCM) 10K type strain sequencing project: providing services to taxonomists for standard genome sequencing and annotation.</title>
        <authorList>
            <consortium name="The Broad Institute Genomics Platform"/>
            <consortium name="The Broad Institute Genome Sequencing Center for Infectious Disease"/>
            <person name="Wu L."/>
            <person name="Ma J."/>
        </authorList>
    </citation>
    <scope>NUCLEOTIDE SEQUENCE [LARGE SCALE GENOMIC DNA]</scope>
    <source>
        <strain evidence="12">JCM 17440</strain>
    </source>
</reference>
<keyword evidence="2" id="KW-1003">Cell membrane</keyword>
<keyword evidence="12" id="KW-1185">Reference proteome</keyword>
<evidence type="ECO:0000256" key="3">
    <source>
        <dbReference type="ARBA" id="ARBA00022676"/>
    </source>
</evidence>
<evidence type="ECO:0000313" key="11">
    <source>
        <dbReference type="EMBL" id="GAA4225780.1"/>
    </source>
</evidence>
<dbReference type="SUPFAM" id="SSF53448">
    <property type="entry name" value="Nucleotide-diphospho-sugar transferases"/>
    <property type="match status" value="1"/>
</dbReference>
<comment type="subcellular location">
    <subcellularLocation>
        <location evidence="1">Cell membrane</location>
    </subcellularLocation>
</comment>
<sequence length="270" mass="29232">MLTIVIVAHNEEPYVENAIGQARETADSATRIMLVDSASTDGTAARARSLGCEVLPAPLGKGAAMKAAARAAKTPWLCFLDADIVENGRNIPLTLRQGIESAPDSAVMVVADFDDPPPKPILSTTISIYTPLVRALVPEADGLFGSRPLSGFRAIRPELLGEDAPDDFGVEAHLNLSAVFTGRPMTLTHIGLFTQRFRYKADMGGEIARAILDIAEAHGRLAPALRPEWDAWVSRVLKVVQTYRGDLSERTDYLARLHAAMNEPMPPRKP</sequence>
<dbReference type="Gene3D" id="3.90.550.10">
    <property type="entry name" value="Spore Coat Polysaccharide Biosynthesis Protein SpsA, Chain A"/>
    <property type="match status" value="1"/>
</dbReference>
<evidence type="ECO:0000256" key="2">
    <source>
        <dbReference type="ARBA" id="ARBA00022475"/>
    </source>
</evidence>
<dbReference type="PANTHER" id="PTHR43646:SF2">
    <property type="entry name" value="GLYCOSYLTRANSFERASE 2-LIKE DOMAIN-CONTAINING PROTEIN"/>
    <property type="match status" value="1"/>
</dbReference>
<evidence type="ECO:0000256" key="7">
    <source>
        <dbReference type="ARBA" id="ARBA00037904"/>
    </source>
</evidence>
<dbReference type="InterPro" id="IPR001173">
    <property type="entry name" value="Glyco_trans_2-like"/>
</dbReference>
<evidence type="ECO:0000256" key="1">
    <source>
        <dbReference type="ARBA" id="ARBA00004236"/>
    </source>
</evidence>
<keyword evidence="5" id="KW-0472">Membrane</keyword>
<evidence type="ECO:0000259" key="10">
    <source>
        <dbReference type="Pfam" id="PF00535"/>
    </source>
</evidence>
<comment type="function">
    <text evidence="6">Catalyzes the glycosylation of 4,4'-diaponeurosporenoate, i.e. the esterification of glucose at the C1'' position with the carboxyl group of 4,4'-diaponeurosporenic acid, to form glycosyl-4,4'-diaponeurosporenoate. This is a step in the biosynthesis of staphyloxanthin, an orange pigment present in most staphylococci strains.</text>
</comment>
<dbReference type="PANTHER" id="PTHR43646">
    <property type="entry name" value="GLYCOSYLTRANSFERASE"/>
    <property type="match status" value="1"/>
</dbReference>
<dbReference type="EMBL" id="BAABAS010000004">
    <property type="protein sequence ID" value="GAA4225780.1"/>
    <property type="molecule type" value="Genomic_DNA"/>
</dbReference>
<organism evidence="11 12">
    <name type="scientific">Actinomadura meridiana</name>
    <dbReference type="NCBI Taxonomy" id="559626"/>
    <lineage>
        <taxon>Bacteria</taxon>
        <taxon>Bacillati</taxon>
        <taxon>Actinomycetota</taxon>
        <taxon>Actinomycetes</taxon>
        <taxon>Streptosporangiales</taxon>
        <taxon>Thermomonosporaceae</taxon>
        <taxon>Actinomadura</taxon>
    </lineage>
</organism>
<dbReference type="InterPro" id="IPR029044">
    <property type="entry name" value="Nucleotide-diphossugar_trans"/>
</dbReference>
<evidence type="ECO:0000256" key="8">
    <source>
        <dbReference type="ARBA" id="ARBA00038120"/>
    </source>
</evidence>
<gene>
    <name evidence="11" type="ORF">GCM10022254_08440</name>
</gene>